<comment type="caution">
    <text evidence="1">The sequence shown here is derived from an EMBL/GenBank/DDBJ whole genome shotgun (WGS) entry which is preliminary data.</text>
</comment>
<organism evidence="1">
    <name type="scientific">bioreactor metagenome</name>
    <dbReference type="NCBI Taxonomy" id="1076179"/>
    <lineage>
        <taxon>unclassified sequences</taxon>
        <taxon>metagenomes</taxon>
        <taxon>ecological metagenomes</taxon>
    </lineage>
</organism>
<proteinExistence type="predicted"/>
<dbReference type="AlphaFoldDB" id="A0A644XL08"/>
<reference evidence="1" key="1">
    <citation type="submission" date="2019-08" db="EMBL/GenBank/DDBJ databases">
        <authorList>
            <person name="Kucharzyk K."/>
            <person name="Murdoch R.W."/>
            <person name="Higgins S."/>
            <person name="Loffler F."/>
        </authorList>
    </citation>
    <scope>NUCLEOTIDE SEQUENCE</scope>
</reference>
<gene>
    <name evidence="1" type="ORF">SDC9_62818</name>
</gene>
<protein>
    <submittedName>
        <fullName evidence="1">Uncharacterized protein</fullName>
    </submittedName>
</protein>
<evidence type="ECO:0000313" key="1">
    <source>
        <dbReference type="EMBL" id="MPM16438.1"/>
    </source>
</evidence>
<dbReference type="EMBL" id="VSSQ01002611">
    <property type="protein sequence ID" value="MPM16438.1"/>
    <property type="molecule type" value="Genomic_DNA"/>
</dbReference>
<sequence length="214" mass="24861">MDGLTPVDWGGIPGLDLDLRRERYYRVGVIPTFISERTPSPNRVNLKEELERTNLDYLNRLQWLINTDTIYTGDKLIVEQDGFNNFTGFSNKNMQWHALSVLQLLGMRLPIDIHGVRFCEQERSTLIKAYLIEYEFLATKRRVQQKRGQMESGERGVYTGRKPIDVSLPLLDEVRQKLNAGRISLKEALAITKLSKATLYRKFKDLEESQNRKV</sequence>
<name>A0A644XL08_9ZZZZ</name>
<accession>A0A644XL08</accession>